<dbReference type="CDD" id="cd06462">
    <property type="entry name" value="Peptidase_S24_S26"/>
    <property type="match status" value="1"/>
</dbReference>
<protein>
    <submittedName>
        <fullName evidence="2">Phage repressor protein C, contains Cro/C1-type HTH and peptisase s24 domains</fullName>
    </submittedName>
</protein>
<proteinExistence type="predicted"/>
<keyword evidence="3" id="KW-1185">Reference proteome</keyword>
<gene>
    <name evidence="2" type="ORF">SAMN02745911_1177</name>
</gene>
<dbReference type="Pfam" id="PF00717">
    <property type="entry name" value="Peptidase_S24"/>
    <property type="match status" value="1"/>
</dbReference>
<dbReference type="Proteomes" id="UP000184290">
    <property type="component" value="Unassembled WGS sequence"/>
</dbReference>
<accession>A0ABY1I8Z5</accession>
<name>A0ABY1I8Z5_9HYPH</name>
<comment type="caution">
    <text evidence="2">The sequence shown here is derived from an EMBL/GenBank/DDBJ whole genome shotgun (WGS) entry which is preliminary data.</text>
</comment>
<evidence type="ECO:0000259" key="1">
    <source>
        <dbReference type="Pfam" id="PF00717"/>
    </source>
</evidence>
<dbReference type="SUPFAM" id="SSF51306">
    <property type="entry name" value="LexA/Signal peptidase"/>
    <property type="match status" value="1"/>
</dbReference>
<dbReference type="InterPro" id="IPR015927">
    <property type="entry name" value="Peptidase_S24_S26A/B/C"/>
</dbReference>
<evidence type="ECO:0000313" key="2">
    <source>
        <dbReference type="EMBL" id="SHI79155.1"/>
    </source>
</evidence>
<organism evidence="2 3">
    <name type="scientific">Aureimonas altamirensis DSM 21988</name>
    <dbReference type="NCBI Taxonomy" id="1121026"/>
    <lineage>
        <taxon>Bacteria</taxon>
        <taxon>Pseudomonadati</taxon>
        <taxon>Pseudomonadota</taxon>
        <taxon>Alphaproteobacteria</taxon>
        <taxon>Hyphomicrobiales</taxon>
        <taxon>Aurantimonadaceae</taxon>
        <taxon>Aureimonas</taxon>
    </lineage>
</organism>
<evidence type="ECO:0000313" key="3">
    <source>
        <dbReference type="Proteomes" id="UP000184290"/>
    </source>
</evidence>
<feature type="domain" description="Peptidase S24/S26A/S26B/S26C" evidence="1">
    <location>
        <begin position="94"/>
        <end position="209"/>
    </location>
</feature>
<reference evidence="2 3" key="1">
    <citation type="submission" date="2016-11" db="EMBL/GenBank/DDBJ databases">
        <authorList>
            <person name="Varghese N."/>
            <person name="Submissions S."/>
        </authorList>
    </citation>
    <scope>NUCLEOTIDE SEQUENCE [LARGE SCALE GENOMIC DNA]</scope>
    <source>
        <strain evidence="2 3">DSM 21988</strain>
    </source>
</reference>
<dbReference type="Gene3D" id="2.10.109.10">
    <property type="entry name" value="Umud Fragment, subunit A"/>
    <property type="match status" value="1"/>
</dbReference>
<sequence length="216" mass="23703">MKMHEWVKEAREKSGMSGRKLSHALIERLGKESQDQSLISKMSKAPTGTGKPRRVTLEEIIAISDLTGHPIPDEIRAAAGVGMPEHVPVVTDVPLIAWVSAGNLESPESQVELEDAPKISAIDLPDGDYIALRVQGASMNKISPPESVIFVNRNDTRLVANACYVVADETGKATYKRYRPKQSPQFQPVSFDKIAAPELKGEVRVIGRVRRTVLDL</sequence>
<dbReference type="InterPro" id="IPR036286">
    <property type="entry name" value="LexA/Signal_pep-like_sf"/>
</dbReference>
<dbReference type="EMBL" id="FQZC01000001">
    <property type="protein sequence ID" value="SHI79155.1"/>
    <property type="molecule type" value="Genomic_DNA"/>
</dbReference>